<protein>
    <submittedName>
        <fullName evidence="2">Uncharacterized protein</fullName>
    </submittedName>
</protein>
<sequence>MNTNEPYHRLGERSLGEAPPLPEHTAEVAALAIHRDPSQPAPHAGPEPTLAKPTVAWVRPTDLPGFLGAPLTRRGIDLQAELTRRARQAPARAGHRITRSAIARPDTPTSAATTREGLGL</sequence>
<feature type="region of interest" description="Disordered" evidence="1">
    <location>
        <begin position="1"/>
        <end position="53"/>
    </location>
</feature>
<feature type="compositionally biased region" description="Basic and acidic residues" evidence="1">
    <location>
        <begin position="1"/>
        <end position="15"/>
    </location>
</feature>
<reference evidence="2" key="1">
    <citation type="submission" date="2015-08" db="EMBL/GenBank/DDBJ databases">
        <authorList>
            <person name="Babu N.S."/>
            <person name="Beckwith C.J."/>
            <person name="Beseler K.G."/>
            <person name="Brison A."/>
            <person name="Carone J.V."/>
            <person name="Caskin T.P."/>
            <person name="Diamond M."/>
            <person name="Durham M.E."/>
            <person name="Foxe J.M."/>
            <person name="Go M."/>
            <person name="Henderson B.A."/>
            <person name="Jones I.B."/>
            <person name="McGettigan J.A."/>
            <person name="Micheletti S.J."/>
            <person name="Nasrallah M.E."/>
            <person name="Ortiz D."/>
            <person name="Piller C.R."/>
            <person name="Privatt S.R."/>
            <person name="Schneider S.L."/>
            <person name="Sharp S."/>
            <person name="Smith T.C."/>
            <person name="Stanton J.D."/>
            <person name="Ullery H.E."/>
            <person name="Wilson R.J."/>
            <person name="Serrano M.G."/>
            <person name="Buck G."/>
            <person name="Lee V."/>
            <person name="Wang Y."/>
            <person name="Carvalho R."/>
            <person name="Voegtly L."/>
            <person name="Shi R."/>
            <person name="Duckworth R."/>
            <person name="Johnson A."/>
            <person name="Loviza R."/>
            <person name="Walstead R."/>
            <person name="Shah Z."/>
            <person name="Kiflezghi M."/>
            <person name="Wade K."/>
            <person name="Ball S.L."/>
            <person name="Bradley K.W."/>
            <person name="Asai D.J."/>
            <person name="Bowman C.A."/>
            <person name="Russell D.A."/>
            <person name="Pope W.H."/>
            <person name="Jacobs-Sera D."/>
            <person name="Hendrix R.W."/>
            <person name="Hatfull G.F."/>
        </authorList>
    </citation>
    <scope>NUCLEOTIDE SEQUENCE</scope>
</reference>
<proteinExistence type="predicted"/>
<name>A0A2P2BX74_9ZZZZ</name>
<evidence type="ECO:0000313" key="2">
    <source>
        <dbReference type="EMBL" id="CUR54349.1"/>
    </source>
</evidence>
<organism evidence="2">
    <name type="scientific">metagenome</name>
    <dbReference type="NCBI Taxonomy" id="256318"/>
    <lineage>
        <taxon>unclassified sequences</taxon>
        <taxon>metagenomes</taxon>
    </lineage>
</organism>
<accession>A0A2P2BX74</accession>
<dbReference type="EMBL" id="CZKA01000007">
    <property type="protein sequence ID" value="CUR54349.1"/>
    <property type="molecule type" value="Genomic_DNA"/>
</dbReference>
<evidence type="ECO:0000256" key="1">
    <source>
        <dbReference type="SAM" id="MobiDB-lite"/>
    </source>
</evidence>
<dbReference type="AlphaFoldDB" id="A0A2P2BX74"/>
<gene>
    <name evidence="2" type="ORF">NOCA2150091</name>
</gene>